<dbReference type="SUPFAM" id="SSF55347">
    <property type="entry name" value="Glyceraldehyde-3-phosphate dehydrogenase-like, C-terminal domain"/>
    <property type="match status" value="1"/>
</dbReference>
<dbReference type="InterPro" id="IPR008501">
    <property type="entry name" value="THOC7/Mft1"/>
</dbReference>
<feature type="compositionally biased region" description="Polar residues" evidence="5">
    <location>
        <begin position="318"/>
        <end position="327"/>
    </location>
</feature>
<gene>
    <name evidence="8" type="ORF">GPM918_LOCUS7086</name>
    <name evidence="9" type="ORF">SRO942_LOCUS7086</name>
</gene>
<reference evidence="8" key="1">
    <citation type="submission" date="2021-02" db="EMBL/GenBank/DDBJ databases">
        <authorList>
            <person name="Nowell W R."/>
        </authorList>
    </citation>
    <scope>NUCLEOTIDE SEQUENCE</scope>
</reference>
<dbReference type="InterPro" id="IPR036291">
    <property type="entry name" value="NAD(P)-bd_dom_sf"/>
</dbReference>
<feature type="region of interest" description="Disordered" evidence="5">
    <location>
        <begin position="552"/>
        <end position="604"/>
    </location>
</feature>
<dbReference type="Pfam" id="PF05615">
    <property type="entry name" value="THOC7"/>
    <property type="match status" value="1"/>
</dbReference>
<dbReference type="Gene3D" id="3.30.360.10">
    <property type="entry name" value="Dihydrodipicolinate Reductase, domain 2"/>
    <property type="match status" value="1"/>
</dbReference>
<comment type="subcellular location">
    <subcellularLocation>
        <location evidence="1">Nucleus</location>
    </subcellularLocation>
</comment>
<feature type="domain" description="Aspartate/homoserine dehydrogenase NAD-binding" evidence="7">
    <location>
        <begin position="31"/>
        <end position="145"/>
    </location>
</feature>
<proteinExistence type="inferred from homology"/>
<evidence type="ECO:0000256" key="1">
    <source>
        <dbReference type="ARBA" id="ARBA00004123"/>
    </source>
</evidence>
<dbReference type="Proteomes" id="UP000663829">
    <property type="component" value="Unassembled WGS sequence"/>
</dbReference>
<dbReference type="Proteomes" id="UP000681722">
    <property type="component" value="Unassembled WGS sequence"/>
</dbReference>
<evidence type="ECO:0000313" key="10">
    <source>
        <dbReference type="Proteomes" id="UP000663829"/>
    </source>
</evidence>
<dbReference type="GO" id="GO:0033735">
    <property type="term" value="F:aspartate dehydrogenase [NAD(P)+] activity"/>
    <property type="evidence" value="ECO:0007669"/>
    <property type="project" value="InterPro"/>
</dbReference>
<dbReference type="GO" id="GO:0000445">
    <property type="term" value="C:THO complex part of transcription export complex"/>
    <property type="evidence" value="ECO:0007669"/>
    <property type="project" value="InterPro"/>
</dbReference>
<feature type="compositionally biased region" description="Low complexity" evidence="5">
    <location>
        <begin position="552"/>
        <end position="575"/>
    </location>
</feature>
<comment type="similarity">
    <text evidence="2">Belongs to the L-aspartate dehydrogenase family.</text>
</comment>
<evidence type="ECO:0000313" key="9">
    <source>
        <dbReference type="EMBL" id="CAF3658071.1"/>
    </source>
</evidence>
<evidence type="ECO:0000259" key="7">
    <source>
        <dbReference type="Pfam" id="PF03447"/>
    </source>
</evidence>
<feature type="domain" description="Aspartate dehydrogenase" evidence="6">
    <location>
        <begin position="197"/>
        <end position="287"/>
    </location>
</feature>
<dbReference type="Gene3D" id="3.40.50.720">
    <property type="entry name" value="NAD(P)-binding Rossmann-like Domain"/>
    <property type="match status" value="1"/>
</dbReference>
<evidence type="ECO:0000313" key="8">
    <source>
        <dbReference type="EMBL" id="CAF0870768.1"/>
    </source>
</evidence>
<evidence type="ECO:0000256" key="2">
    <source>
        <dbReference type="ARBA" id="ARBA00008331"/>
    </source>
</evidence>
<dbReference type="InterPro" id="IPR002811">
    <property type="entry name" value="Asp_DH"/>
</dbReference>
<dbReference type="InterPro" id="IPR005106">
    <property type="entry name" value="Asp/hSer_DH_NAD-bd"/>
</dbReference>
<evidence type="ECO:0000259" key="6">
    <source>
        <dbReference type="Pfam" id="PF01958"/>
    </source>
</evidence>
<evidence type="ECO:0000256" key="4">
    <source>
        <dbReference type="ARBA" id="ARBA00023242"/>
    </source>
</evidence>
<dbReference type="PANTHER" id="PTHR31873:SF6">
    <property type="entry name" value="ASPARTATE DEHYDROGENASE DOMAIN-CONTAINING PROTEIN"/>
    <property type="match status" value="1"/>
</dbReference>
<sequence>MFPVINKVLVNMAQNLDSSCGFRYRRIGILGFGHLGQFLCNQLEREQLKPNREFELVFIWNRSFNIFKKYPDVNQQLIVHTIQEGLQRLPDLVIEVAHPEVIEKYGIQILDVCDLFVGSPTAFANEHLEKQLCKKTVDSSHSIYISSGAFWGAEDILKMSERNILKSLCITMKKHPDSFKLNEPLRTKLMENLENEGEVVLYHGPVRQLCSLAPNNVNTMAIGALVASNLGFDGVQGSLVADKSLIDRHIVEIELSGPDSPDKNKPSFHCKTIRTNPADIGHVTGSTTLILLNYFIMSSSTNSSSTTKSVPSLKRKVQTPQTSSLPSTLVKVPKQEQQLKSQRTLGIPEDDIIRSRLLYEGDMGIDDRRILTLMKTYHRWFQDSSSSIVDDSFEKILASLYAIEHSYTLSQTTLKMDKYEQQCYEQKNLFILKHLEKLRLELDLNEKHLIKAKEKRLHLLEYDRKCIDIEKYPTRKELKTQIQSVLERKQYFERLLTTFDSTYHLRLKQIAIYMKPIFELDLILKEDTLSVGSDTEEEQQLTNTKTSTTIITTEKLNKQQNKQSKTSNTTTSSKISSHKRSNSESSASIEDDVIPSNKNKKAKKQSLLLPTTTIQDQNSNIIVPLFSNDLELFGTVLVNPLDKMLEK</sequence>
<accession>A0A813XFD9</accession>
<evidence type="ECO:0000256" key="5">
    <source>
        <dbReference type="SAM" id="MobiDB-lite"/>
    </source>
</evidence>
<dbReference type="GO" id="GO:0006397">
    <property type="term" value="P:mRNA processing"/>
    <property type="evidence" value="ECO:0007669"/>
    <property type="project" value="InterPro"/>
</dbReference>
<dbReference type="GO" id="GO:0009435">
    <property type="term" value="P:NAD+ biosynthetic process"/>
    <property type="evidence" value="ECO:0007669"/>
    <property type="project" value="InterPro"/>
</dbReference>
<feature type="compositionally biased region" description="Low complexity" evidence="5">
    <location>
        <begin position="301"/>
        <end position="312"/>
    </location>
</feature>
<dbReference type="EMBL" id="CAJNOQ010001134">
    <property type="protein sequence ID" value="CAF0870768.1"/>
    <property type="molecule type" value="Genomic_DNA"/>
</dbReference>
<dbReference type="GO" id="GO:0050661">
    <property type="term" value="F:NADP binding"/>
    <property type="evidence" value="ECO:0007669"/>
    <property type="project" value="InterPro"/>
</dbReference>
<dbReference type="Pfam" id="PF01958">
    <property type="entry name" value="Asp_DH_C"/>
    <property type="match status" value="1"/>
</dbReference>
<comment type="caution">
    <text evidence="8">The sequence shown here is derived from an EMBL/GenBank/DDBJ whole genome shotgun (WGS) entry which is preliminary data.</text>
</comment>
<keyword evidence="4" id="KW-0539">Nucleus</keyword>
<feature type="region of interest" description="Disordered" evidence="5">
    <location>
        <begin position="301"/>
        <end position="328"/>
    </location>
</feature>
<protein>
    <recommendedName>
        <fullName evidence="3">Aspartate dehydrogenase domain-containing protein</fullName>
    </recommendedName>
</protein>
<organism evidence="8 10">
    <name type="scientific">Didymodactylos carnosus</name>
    <dbReference type="NCBI Taxonomy" id="1234261"/>
    <lineage>
        <taxon>Eukaryota</taxon>
        <taxon>Metazoa</taxon>
        <taxon>Spiralia</taxon>
        <taxon>Gnathifera</taxon>
        <taxon>Rotifera</taxon>
        <taxon>Eurotatoria</taxon>
        <taxon>Bdelloidea</taxon>
        <taxon>Philodinida</taxon>
        <taxon>Philodinidae</taxon>
        <taxon>Didymodactylos</taxon>
    </lineage>
</organism>
<name>A0A813XFD9_9BILA</name>
<dbReference type="SUPFAM" id="SSF51735">
    <property type="entry name" value="NAD(P)-binding Rossmann-fold domains"/>
    <property type="match status" value="1"/>
</dbReference>
<evidence type="ECO:0000256" key="3">
    <source>
        <dbReference type="ARBA" id="ARBA00020169"/>
    </source>
</evidence>
<dbReference type="AlphaFoldDB" id="A0A813XFD9"/>
<dbReference type="Pfam" id="PF03447">
    <property type="entry name" value="NAD_binding_3"/>
    <property type="match status" value="1"/>
</dbReference>
<dbReference type="PANTHER" id="PTHR31873">
    <property type="entry name" value="L-ASPARTATE DEHYDROGENASE-RELATED"/>
    <property type="match status" value="1"/>
</dbReference>
<keyword evidence="10" id="KW-1185">Reference proteome</keyword>
<dbReference type="OrthoDB" id="4310724at2759"/>
<dbReference type="EMBL" id="CAJOBC010001134">
    <property type="protein sequence ID" value="CAF3658071.1"/>
    <property type="molecule type" value="Genomic_DNA"/>
</dbReference>